<reference evidence="2" key="2">
    <citation type="journal article" date="2015" name="Data Brief">
        <title>Shoot transcriptome of the giant reed, Arundo donax.</title>
        <authorList>
            <person name="Barrero R.A."/>
            <person name="Guerrero F.D."/>
            <person name="Moolhuijzen P."/>
            <person name="Goolsby J.A."/>
            <person name="Tidwell J."/>
            <person name="Bellgard S.E."/>
            <person name="Bellgard M.I."/>
        </authorList>
    </citation>
    <scope>NUCLEOTIDE SEQUENCE</scope>
    <source>
        <tissue evidence="2">Shoot tissue taken approximately 20 cm above the soil surface</tissue>
    </source>
</reference>
<organism evidence="2">
    <name type="scientific">Arundo donax</name>
    <name type="common">Giant reed</name>
    <name type="synonym">Donax arundinaceus</name>
    <dbReference type="NCBI Taxonomy" id="35708"/>
    <lineage>
        <taxon>Eukaryota</taxon>
        <taxon>Viridiplantae</taxon>
        <taxon>Streptophyta</taxon>
        <taxon>Embryophyta</taxon>
        <taxon>Tracheophyta</taxon>
        <taxon>Spermatophyta</taxon>
        <taxon>Magnoliopsida</taxon>
        <taxon>Liliopsida</taxon>
        <taxon>Poales</taxon>
        <taxon>Poaceae</taxon>
        <taxon>PACMAD clade</taxon>
        <taxon>Arundinoideae</taxon>
        <taxon>Arundineae</taxon>
        <taxon>Arundo</taxon>
    </lineage>
</organism>
<protein>
    <submittedName>
        <fullName evidence="2">Uncharacterized protein</fullName>
    </submittedName>
</protein>
<sequence length="21" mass="2111">MSAVAKPKLLGGKKGPVKTLS</sequence>
<proteinExistence type="predicted"/>
<evidence type="ECO:0000256" key="1">
    <source>
        <dbReference type="SAM" id="MobiDB-lite"/>
    </source>
</evidence>
<dbReference type="EMBL" id="GBRH01247849">
    <property type="protein sequence ID" value="JAD50046.1"/>
    <property type="molecule type" value="Transcribed_RNA"/>
</dbReference>
<reference evidence="2" key="1">
    <citation type="submission" date="2014-09" db="EMBL/GenBank/DDBJ databases">
        <authorList>
            <person name="Magalhaes I.L.F."/>
            <person name="Oliveira U."/>
            <person name="Santos F.R."/>
            <person name="Vidigal T.H.D.A."/>
            <person name="Brescovit A.D."/>
            <person name="Santos A.J."/>
        </authorList>
    </citation>
    <scope>NUCLEOTIDE SEQUENCE</scope>
    <source>
        <tissue evidence="2">Shoot tissue taken approximately 20 cm above the soil surface</tissue>
    </source>
</reference>
<evidence type="ECO:0000313" key="2">
    <source>
        <dbReference type="EMBL" id="JAD50046.1"/>
    </source>
</evidence>
<accession>A0A0A9AFX6</accession>
<feature type="region of interest" description="Disordered" evidence="1">
    <location>
        <begin position="1"/>
        <end position="21"/>
    </location>
</feature>
<dbReference type="AlphaFoldDB" id="A0A0A9AFX6"/>
<name>A0A0A9AFX6_ARUDO</name>
<feature type="compositionally biased region" description="Low complexity" evidence="1">
    <location>
        <begin position="1"/>
        <end position="10"/>
    </location>
</feature>